<sequence length="183" mass="19924">MARFNPSKLAPLARPAGSVQPAPIGRAELNSAKPRTGQPPTIDELRISSLRCSAASVDGSTAHRLAHHHSPSAPCSTGQKQQSKTPPSAALQLTIQPIIAHLRLHPPLDRSSNTKQNRINRSASLLRLSPPSPSSTKQKQQRKTKMEYVCLDDSGSEDGHSKQSCEIIDHLFRLFLIPVLQIL</sequence>
<feature type="compositionally biased region" description="Low complexity" evidence="1">
    <location>
        <begin position="122"/>
        <end position="138"/>
    </location>
</feature>
<accession>A0AAV5HPH6</accession>
<feature type="region of interest" description="Disordered" evidence="1">
    <location>
        <begin position="1"/>
        <end position="42"/>
    </location>
</feature>
<reference evidence="2 3" key="1">
    <citation type="journal article" date="2021" name="Commun. Biol.">
        <title>The genome of Shorea leprosula (Dipterocarpaceae) highlights the ecological relevance of drought in aseasonal tropical rainforests.</title>
        <authorList>
            <person name="Ng K.K.S."/>
            <person name="Kobayashi M.J."/>
            <person name="Fawcett J.A."/>
            <person name="Hatakeyama M."/>
            <person name="Paape T."/>
            <person name="Ng C.H."/>
            <person name="Ang C.C."/>
            <person name="Tnah L.H."/>
            <person name="Lee C.T."/>
            <person name="Nishiyama T."/>
            <person name="Sese J."/>
            <person name="O'Brien M.J."/>
            <person name="Copetti D."/>
            <person name="Mohd Noor M.I."/>
            <person name="Ong R.C."/>
            <person name="Putra M."/>
            <person name="Sireger I.Z."/>
            <person name="Indrioko S."/>
            <person name="Kosugi Y."/>
            <person name="Izuno A."/>
            <person name="Isagi Y."/>
            <person name="Lee S.L."/>
            <person name="Shimizu K.K."/>
        </authorList>
    </citation>
    <scope>NUCLEOTIDE SEQUENCE [LARGE SCALE GENOMIC DNA]</scope>
    <source>
        <strain evidence="2">214</strain>
    </source>
</reference>
<name>A0AAV5HPH6_9ROSI</name>
<keyword evidence="3" id="KW-1185">Reference proteome</keyword>
<protein>
    <submittedName>
        <fullName evidence="2">Uncharacterized protein</fullName>
    </submittedName>
</protein>
<feature type="compositionally biased region" description="Polar residues" evidence="1">
    <location>
        <begin position="73"/>
        <end position="89"/>
    </location>
</feature>
<proteinExistence type="predicted"/>
<dbReference type="EMBL" id="BPVZ01000002">
    <property type="protein sequence ID" value="GKU88407.1"/>
    <property type="molecule type" value="Genomic_DNA"/>
</dbReference>
<dbReference type="AlphaFoldDB" id="A0AAV5HPH6"/>
<gene>
    <name evidence="2" type="ORF">SLEP1_g2677</name>
</gene>
<evidence type="ECO:0000313" key="3">
    <source>
        <dbReference type="Proteomes" id="UP001054252"/>
    </source>
</evidence>
<feature type="region of interest" description="Disordered" evidence="1">
    <location>
        <begin position="122"/>
        <end position="145"/>
    </location>
</feature>
<comment type="caution">
    <text evidence="2">The sequence shown here is derived from an EMBL/GenBank/DDBJ whole genome shotgun (WGS) entry which is preliminary data.</text>
</comment>
<evidence type="ECO:0000313" key="2">
    <source>
        <dbReference type="EMBL" id="GKU88407.1"/>
    </source>
</evidence>
<feature type="region of interest" description="Disordered" evidence="1">
    <location>
        <begin position="61"/>
        <end position="89"/>
    </location>
</feature>
<organism evidence="2 3">
    <name type="scientific">Rubroshorea leprosula</name>
    <dbReference type="NCBI Taxonomy" id="152421"/>
    <lineage>
        <taxon>Eukaryota</taxon>
        <taxon>Viridiplantae</taxon>
        <taxon>Streptophyta</taxon>
        <taxon>Embryophyta</taxon>
        <taxon>Tracheophyta</taxon>
        <taxon>Spermatophyta</taxon>
        <taxon>Magnoliopsida</taxon>
        <taxon>eudicotyledons</taxon>
        <taxon>Gunneridae</taxon>
        <taxon>Pentapetalae</taxon>
        <taxon>rosids</taxon>
        <taxon>malvids</taxon>
        <taxon>Malvales</taxon>
        <taxon>Dipterocarpaceae</taxon>
        <taxon>Rubroshorea</taxon>
    </lineage>
</organism>
<dbReference type="Proteomes" id="UP001054252">
    <property type="component" value="Unassembled WGS sequence"/>
</dbReference>
<evidence type="ECO:0000256" key="1">
    <source>
        <dbReference type="SAM" id="MobiDB-lite"/>
    </source>
</evidence>